<keyword evidence="6" id="KW-1185">Reference proteome</keyword>
<feature type="domain" description="Scaffold protein Nfu/NifU N-terminal" evidence="2">
    <location>
        <begin position="3"/>
        <end position="89"/>
    </location>
</feature>
<organism evidence="4 5">
    <name type="scientific">Caulobacter flavus</name>
    <dbReference type="NCBI Taxonomy" id="1679497"/>
    <lineage>
        <taxon>Bacteria</taxon>
        <taxon>Pseudomonadati</taxon>
        <taxon>Pseudomonadota</taxon>
        <taxon>Alphaproteobacteria</taxon>
        <taxon>Caulobacterales</taxon>
        <taxon>Caulobacteraceae</taxon>
        <taxon>Caulobacter</taxon>
    </lineage>
</organism>
<name>A0A2N5CU02_9CAUL</name>
<evidence type="ECO:0000313" key="4">
    <source>
        <dbReference type="EMBL" id="PLR15811.1"/>
    </source>
</evidence>
<sequence>MFIQTETTPNPDVLKFLPGREVLVDGAREFRTPEEGEASPLADALFRLGDVTRVFFGPDFLTVTKGEDAQWPHLKAPILAAIMDHFTSGRPLLLSEEAAGGHDEDGVYDDETAQIVSEIKELLDTRIRPAVAQDGGDIVFSRFEPATGVVWLHMRGACSGCPSSAATLKSGVENMLKHYVPEVTRVEQTL</sequence>
<dbReference type="GO" id="GO:0005506">
    <property type="term" value="F:iron ion binding"/>
    <property type="evidence" value="ECO:0007669"/>
    <property type="project" value="InterPro"/>
</dbReference>
<dbReference type="RefSeq" id="WP_101713239.1">
    <property type="nucleotide sequence ID" value="NZ_CP026100.1"/>
</dbReference>
<dbReference type="SUPFAM" id="SSF110836">
    <property type="entry name" value="Hypothetical protein SAV1430"/>
    <property type="match status" value="1"/>
</dbReference>
<evidence type="ECO:0000313" key="3">
    <source>
        <dbReference type="EMBL" id="AYV49466.1"/>
    </source>
</evidence>
<dbReference type="AlphaFoldDB" id="A0A2N5CU02"/>
<protein>
    <submittedName>
        <fullName evidence="4">NifU family protein</fullName>
    </submittedName>
</protein>
<comment type="similarity">
    <text evidence="1">Belongs to the NifU family.</text>
</comment>
<dbReference type="InterPro" id="IPR036498">
    <property type="entry name" value="Nfu/NifU_N_sf"/>
</dbReference>
<dbReference type="PIRSF" id="PIRSF036773">
    <property type="entry name" value="HIRIP5"/>
    <property type="match status" value="1"/>
</dbReference>
<dbReference type="OrthoDB" id="9796965at2"/>
<reference evidence="4 5" key="1">
    <citation type="submission" date="2017-12" db="EMBL/GenBank/DDBJ databases">
        <title>The genome sequence of Caulobacter flavus CGMCC1 15093.</title>
        <authorList>
            <person name="Gao J."/>
            <person name="Mao X."/>
            <person name="Sun J."/>
        </authorList>
    </citation>
    <scope>NUCLEOTIDE SEQUENCE [LARGE SCALE GENOMIC DNA]</scope>
    <source>
        <strain evidence="4 5">CGMCC1 15093</strain>
    </source>
</reference>
<proteinExistence type="inferred from homology"/>
<dbReference type="PANTHER" id="PTHR11178">
    <property type="entry name" value="IRON-SULFUR CLUSTER SCAFFOLD PROTEIN NFU-RELATED"/>
    <property type="match status" value="1"/>
</dbReference>
<dbReference type="SMART" id="SM00932">
    <property type="entry name" value="Nfu_N"/>
    <property type="match status" value="1"/>
</dbReference>
<dbReference type="Proteomes" id="UP000281192">
    <property type="component" value="Chromosome"/>
</dbReference>
<evidence type="ECO:0000313" key="5">
    <source>
        <dbReference type="Proteomes" id="UP000234483"/>
    </source>
</evidence>
<dbReference type="Gene3D" id="3.30.300.130">
    <property type="entry name" value="Fe-S cluster assembly (FSCA)"/>
    <property type="match status" value="1"/>
</dbReference>
<evidence type="ECO:0000313" key="6">
    <source>
        <dbReference type="Proteomes" id="UP000281192"/>
    </source>
</evidence>
<dbReference type="PANTHER" id="PTHR11178:SF1">
    <property type="entry name" value="NFU1 IRON-SULFUR CLUSTER SCAFFOLD HOMOLOG, MITOCHONDRIAL"/>
    <property type="match status" value="1"/>
</dbReference>
<evidence type="ECO:0000259" key="2">
    <source>
        <dbReference type="SMART" id="SM00932"/>
    </source>
</evidence>
<evidence type="ECO:0000256" key="1">
    <source>
        <dbReference type="ARBA" id="ARBA00006420"/>
    </source>
</evidence>
<reference evidence="3 6" key="2">
    <citation type="submission" date="2018-01" db="EMBL/GenBank/DDBJ databases">
        <title>Complete genome sequence of Caulobacter flavus RHGG3.</title>
        <authorList>
            <person name="Yang E."/>
        </authorList>
    </citation>
    <scope>NUCLEOTIDE SEQUENCE [LARGE SCALE GENOMIC DNA]</scope>
    <source>
        <strain evidence="3 6">RHGG3</strain>
    </source>
</reference>
<dbReference type="InterPro" id="IPR001075">
    <property type="entry name" value="NIF_FeS_clus_asmbl_NifU_C"/>
</dbReference>
<dbReference type="GO" id="GO:0051536">
    <property type="term" value="F:iron-sulfur cluster binding"/>
    <property type="evidence" value="ECO:0007669"/>
    <property type="project" value="InterPro"/>
</dbReference>
<dbReference type="SUPFAM" id="SSF117916">
    <property type="entry name" value="Fe-S cluster assembly (FSCA) domain-like"/>
    <property type="match status" value="1"/>
</dbReference>
<dbReference type="Pfam" id="PF01106">
    <property type="entry name" value="NifU"/>
    <property type="match status" value="1"/>
</dbReference>
<dbReference type="EMBL" id="CP026100">
    <property type="protein sequence ID" value="AYV49466.1"/>
    <property type="molecule type" value="Genomic_DNA"/>
</dbReference>
<dbReference type="EMBL" id="PJRQ01000022">
    <property type="protein sequence ID" value="PLR15811.1"/>
    <property type="molecule type" value="Genomic_DNA"/>
</dbReference>
<dbReference type="InterPro" id="IPR035433">
    <property type="entry name" value="NFU1-like"/>
</dbReference>
<gene>
    <name evidence="3" type="ORF">C1707_06100</name>
    <name evidence="4" type="ORF">CFHF_11380</name>
</gene>
<dbReference type="Gene3D" id="3.30.1370.70">
    <property type="entry name" value="Scaffold protein Nfu/NifU, N-terminal domain"/>
    <property type="match status" value="1"/>
</dbReference>
<dbReference type="FunFam" id="3.30.300.130:FF:000001">
    <property type="entry name" value="NFU1 iron-sulfur cluster scaffold"/>
    <property type="match status" value="1"/>
</dbReference>
<dbReference type="InterPro" id="IPR034904">
    <property type="entry name" value="FSCA_dom_sf"/>
</dbReference>
<dbReference type="Proteomes" id="UP000234483">
    <property type="component" value="Unassembled WGS sequence"/>
</dbReference>
<dbReference type="KEGG" id="cfh:C1707_06100"/>
<dbReference type="Pfam" id="PF08712">
    <property type="entry name" value="Nfu_N"/>
    <property type="match status" value="1"/>
</dbReference>
<dbReference type="GO" id="GO:0016226">
    <property type="term" value="P:iron-sulfur cluster assembly"/>
    <property type="evidence" value="ECO:0007669"/>
    <property type="project" value="InterPro"/>
</dbReference>
<accession>A0A2N5CU02</accession>
<dbReference type="InterPro" id="IPR014824">
    <property type="entry name" value="Nfu/NifU_N"/>
</dbReference>